<name>A0A165RJA5_9APHY</name>
<dbReference type="AlphaFoldDB" id="A0A165RJA5"/>
<organism evidence="2 3">
    <name type="scientific">Daedalea quercina L-15889</name>
    <dbReference type="NCBI Taxonomy" id="1314783"/>
    <lineage>
        <taxon>Eukaryota</taxon>
        <taxon>Fungi</taxon>
        <taxon>Dikarya</taxon>
        <taxon>Basidiomycota</taxon>
        <taxon>Agaricomycotina</taxon>
        <taxon>Agaricomycetes</taxon>
        <taxon>Polyporales</taxon>
        <taxon>Fomitopsis</taxon>
    </lineage>
</organism>
<keyword evidence="1" id="KW-1133">Transmembrane helix</keyword>
<protein>
    <submittedName>
        <fullName evidence="2">Uncharacterized protein</fullName>
    </submittedName>
</protein>
<feature type="transmembrane region" description="Helical" evidence="1">
    <location>
        <begin position="12"/>
        <end position="31"/>
    </location>
</feature>
<evidence type="ECO:0000313" key="3">
    <source>
        <dbReference type="Proteomes" id="UP000076727"/>
    </source>
</evidence>
<evidence type="ECO:0000313" key="2">
    <source>
        <dbReference type="EMBL" id="KZT70823.1"/>
    </source>
</evidence>
<sequence length="77" mass="8026">MPESRQSLNHLISWVPGMRIMIVLLALGTTSSGMGLCPRCIKAAAIALVLSGLGPVTTSYLAPSRLCGSDTNSLDLP</sequence>
<reference evidence="2 3" key="1">
    <citation type="journal article" date="2016" name="Mol. Biol. Evol.">
        <title>Comparative Genomics of Early-Diverging Mushroom-Forming Fungi Provides Insights into the Origins of Lignocellulose Decay Capabilities.</title>
        <authorList>
            <person name="Nagy L.G."/>
            <person name="Riley R."/>
            <person name="Tritt A."/>
            <person name="Adam C."/>
            <person name="Daum C."/>
            <person name="Floudas D."/>
            <person name="Sun H."/>
            <person name="Yadav J.S."/>
            <person name="Pangilinan J."/>
            <person name="Larsson K.H."/>
            <person name="Matsuura K."/>
            <person name="Barry K."/>
            <person name="Labutti K."/>
            <person name="Kuo R."/>
            <person name="Ohm R.A."/>
            <person name="Bhattacharya S.S."/>
            <person name="Shirouzu T."/>
            <person name="Yoshinaga Y."/>
            <person name="Martin F.M."/>
            <person name="Grigoriev I.V."/>
            <person name="Hibbett D.S."/>
        </authorList>
    </citation>
    <scope>NUCLEOTIDE SEQUENCE [LARGE SCALE GENOMIC DNA]</scope>
    <source>
        <strain evidence="2 3">L-15889</strain>
    </source>
</reference>
<keyword evidence="1" id="KW-0812">Transmembrane</keyword>
<keyword evidence="1" id="KW-0472">Membrane</keyword>
<dbReference type="Proteomes" id="UP000076727">
    <property type="component" value="Unassembled WGS sequence"/>
</dbReference>
<feature type="transmembrane region" description="Helical" evidence="1">
    <location>
        <begin position="43"/>
        <end position="62"/>
    </location>
</feature>
<keyword evidence="3" id="KW-1185">Reference proteome</keyword>
<gene>
    <name evidence="2" type="ORF">DAEQUDRAFT_724970</name>
</gene>
<evidence type="ECO:0000256" key="1">
    <source>
        <dbReference type="SAM" id="Phobius"/>
    </source>
</evidence>
<proteinExistence type="predicted"/>
<accession>A0A165RJA5</accession>
<dbReference type="EMBL" id="KV429049">
    <property type="protein sequence ID" value="KZT70823.1"/>
    <property type="molecule type" value="Genomic_DNA"/>
</dbReference>